<dbReference type="GO" id="GO:0005576">
    <property type="term" value="C:extracellular region"/>
    <property type="evidence" value="ECO:0007669"/>
    <property type="project" value="UniProtKB-SubCell"/>
</dbReference>
<comment type="subcellular location">
    <subcellularLocation>
        <location evidence="1">Secreted</location>
    </subcellularLocation>
</comment>
<evidence type="ECO:0000313" key="6">
    <source>
        <dbReference type="EMBL" id="EKD03129.1"/>
    </source>
</evidence>
<dbReference type="InterPro" id="IPR008427">
    <property type="entry name" value="Extracellular_membr_CFEM_dom"/>
</dbReference>
<evidence type="ECO:0000259" key="5">
    <source>
        <dbReference type="PROSITE" id="PS52012"/>
    </source>
</evidence>
<sequence length="380" mass="39635">MNGRVPASPTPVYAGPPADSRHACLVCLASPSREPPDPAHAPHTLGSWAACAAHECSVIGDPMGWFVGHPSWCTNVFRTRLTQPFAPLALLYAGVLRLRLRRQRLAQAPADPVEPRRTPLLALEGMGSPPTVLPYLLDFHFPGKMKFFAISFAALALAVPAFAQSGAPAASAASSAAAPPASSAAGGGGAPKLPDCAMQCVLGSVKAVPNCSNPLDPKCICDERFVNAATDCLVAKCDHKDAIPALDIAKQMCPDLGLPDLSKLGDCAFECVISTLTGAHCKGPLDKQCICGIPFGLKAAGCLALKCALDGAGEAINLEFGICRPLDKPGCAATGIWALTDLRCLLPGLFKKGDNQKREVRYATPAALYHRALLEAEANA</sequence>
<comment type="caution">
    <text evidence="6">The sequence shown here is derived from an EMBL/GenBank/DDBJ whole genome shotgun (WGS) entry which is preliminary data.</text>
</comment>
<reference evidence="6 7" key="1">
    <citation type="journal article" date="2012" name="Eukaryot. Cell">
        <title>Genome sequence of the Trichosporon asahii environmental strain CBS 8904.</title>
        <authorList>
            <person name="Yang R.Y."/>
            <person name="Li H.T."/>
            <person name="Zhu H."/>
            <person name="Zhou G.P."/>
            <person name="Wang M."/>
            <person name="Wang L."/>
        </authorList>
    </citation>
    <scope>NUCLEOTIDE SEQUENCE [LARGE SCALE GENOMIC DNA]</scope>
    <source>
        <strain evidence="6 7">CBS 8904</strain>
    </source>
</reference>
<name>K1WPX7_TRIAC</name>
<dbReference type="Pfam" id="PF05730">
    <property type="entry name" value="CFEM"/>
    <property type="match status" value="2"/>
</dbReference>
<evidence type="ECO:0000256" key="1">
    <source>
        <dbReference type="ARBA" id="ARBA00004613"/>
    </source>
</evidence>
<protein>
    <recommendedName>
        <fullName evidence="5">CFEM domain-containing protein</fullName>
    </recommendedName>
</protein>
<dbReference type="STRING" id="1220162.K1WPX7"/>
<keyword evidence="7" id="KW-1185">Reference proteome</keyword>
<evidence type="ECO:0000256" key="3">
    <source>
        <dbReference type="ARBA" id="ARBA00022729"/>
    </source>
</evidence>
<evidence type="ECO:0000256" key="4">
    <source>
        <dbReference type="ARBA" id="ARBA00023157"/>
    </source>
</evidence>
<evidence type="ECO:0000256" key="2">
    <source>
        <dbReference type="ARBA" id="ARBA00022525"/>
    </source>
</evidence>
<dbReference type="SMART" id="SM00747">
    <property type="entry name" value="CFEM"/>
    <property type="match status" value="2"/>
</dbReference>
<dbReference type="InParanoid" id="K1WPX7"/>
<dbReference type="Proteomes" id="UP000006757">
    <property type="component" value="Unassembled WGS sequence"/>
</dbReference>
<organism evidence="6 7">
    <name type="scientific">Trichosporon asahii var. asahii (strain CBS 8904)</name>
    <name type="common">Yeast</name>
    <dbReference type="NCBI Taxonomy" id="1220162"/>
    <lineage>
        <taxon>Eukaryota</taxon>
        <taxon>Fungi</taxon>
        <taxon>Dikarya</taxon>
        <taxon>Basidiomycota</taxon>
        <taxon>Agaricomycotina</taxon>
        <taxon>Tremellomycetes</taxon>
        <taxon>Trichosporonales</taxon>
        <taxon>Trichosporonaceae</taxon>
        <taxon>Trichosporon</taxon>
    </lineage>
</organism>
<keyword evidence="2" id="KW-0964">Secreted</keyword>
<dbReference type="PROSITE" id="PS52012">
    <property type="entry name" value="CFEM"/>
    <property type="match status" value="1"/>
</dbReference>
<gene>
    <name evidence="6" type="ORF">A1Q2_02578</name>
</gene>
<dbReference type="AlphaFoldDB" id="K1WPX7"/>
<dbReference type="EMBL" id="AMBO01000268">
    <property type="protein sequence ID" value="EKD03129.1"/>
    <property type="molecule type" value="Genomic_DNA"/>
</dbReference>
<feature type="domain" description="CFEM" evidence="5">
    <location>
        <begin position="168"/>
        <end position="280"/>
    </location>
</feature>
<dbReference type="HOGENOM" id="CLU_727992_0_0_1"/>
<proteinExistence type="predicted"/>
<keyword evidence="3" id="KW-0732">Signal</keyword>
<keyword evidence="4" id="KW-1015">Disulfide bond</keyword>
<accession>K1WPX7</accession>
<evidence type="ECO:0000313" key="7">
    <source>
        <dbReference type="Proteomes" id="UP000006757"/>
    </source>
</evidence>